<evidence type="ECO:0008006" key="3">
    <source>
        <dbReference type="Google" id="ProtNLM"/>
    </source>
</evidence>
<name>A0ABY8X2T7_9BACL</name>
<dbReference type="EMBL" id="CP127162">
    <property type="protein sequence ID" value="WIV19837.1"/>
    <property type="molecule type" value="Genomic_DNA"/>
</dbReference>
<dbReference type="SUPFAM" id="SSF56112">
    <property type="entry name" value="Protein kinase-like (PK-like)"/>
    <property type="match status" value="1"/>
</dbReference>
<reference evidence="1 2" key="1">
    <citation type="submission" date="2023-06" db="EMBL/GenBank/DDBJ databases">
        <title>Paenibacillus polygonum sp. nov., an endophytic bacterium, isolated from Polygonum lapathifolium L. in Nanji Wetland National Nature Reserve, South of Poyang Lake, Jiangxi Province, China.</title>
        <authorList>
            <person name="Yu Z."/>
        </authorList>
    </citation>
    <scope>NUCLEOTIDE SEQUENCE [LARGE SCALE GENOMIC DNA]</scope>
    <source>
        <strain evidence="1 2">C31</strain>
    </source>
</reference>
<sequence>MKIERNHISDILALYRMTDPITELTYFIERYYIDPNTSTPCVKVIVKANFENADSVVVKCINEEEHPGHIIEQQSVFSEHMRTNGIITPRRYPAAGEEQALCLTYFIENTPLIVSVEEYIGEEIRKIDLRTAYKIGRLMGEMHRIAERDNLHMEANSIFDVIGYNEASGYNRFKELGEAGHLQLDKYQQITEMYEHRMKNLHTVWSGLPRFATQGDYSINNLTWVGEEIGIFDYNIAGEATLVGDMVTEGLLTAYEMDLAEGLTREDKLRLFDSFIDGYRDMRKLHDAERRVLNDLYAVVSSMWFTSIRYHEDSLEKLLERAELDKINTLLEEMKQILSRDYFRV</sequence>
<organism evidence="1 2">
    <name type="scientific">Paenibacillus polygoni</name>
    <dbReference type="NCBI Taxonomy" id="3050112"/>
    <lineage>
        <taxon>Bacteria</taxon>
        <taxon>Bacillati</taxon>
        <taxon>Bacillota</taxon>
        <taxon>Bacilli</taxon>
        <taxon>Bacillales</taxon>
        <taxon>Paenibacillaceae</taxon>
        <taxon>Paenibacillus</taxon>
    </lineage>
</organism>
<keyword evidence="2" id="KW-1185">Reference proteome</keyword>
<dbReference type="InterPro" id="IPR011009">
    <property type="entry name" value="Kinase-like_dom_sf"/>
</dbReference>
<protein>
    <recommendedName>
        <fullName evidence="3">Ser/Thr protein kinase RdoA involved in Cpx stress response, MazF antagonist</fullName>
    </recommendedName>
</protein>
<dbReference type="Proteomes" id="UP001236415">
    <property type="component" value="Chromosome"/>
</dbReference>
<dbReference type="PANTHER" id="PTHR21064:SF6">
    <property type="entry name" value="AMINOGLYCOSIDE PHOSPHOTRANSFERASE DOMAIN-CONTAINING PROTEIN"/>
    <property type="match status" value="1"/>
</dbReference>
<dbReference type="RefSeq" id="WP_285746244.1">
    <property type="nucleotide sequence ID" value="NZ_CP127162.1"/>
</dbReference>
<gene>
    <name evidence="1" type="ORF">QPK24_03605</name>
</gene>
<evidence type="ECO:0000313" key="1">
    <source>
        <dbReference type="EMBL" id="WIV19837.1"/>
    </source>
</evidence>
<evidence type="ECO:0000313" key="2">
    <source>
        <dbReference type="Proteomes" id="UP001236415"/>
    </source>
</evidence>
<dbReference type="InterPro" id="IPR050249">
    <property type="entry name" value="Pseudomonas-type_ThrB"/>
</dbReference>
<accession>A0ABY8X2T7</accession>
<dbReference type="Gene3D" id="3.90.1200.10">
    <property type="match status" value="1"/>
</dbReference>
<proteinExistence type="predicted"/>
<dbReference type="PANTHER" id="PTHR21064">
    <property type="entry name" value="AMINOGLYCOSIDE PHOSPHOTRANSFERASE DOMAIN-CONTAINING PROTEIN-RELATED"/>
    <property type="match status" value="1"/>
</dbReference>